<dbReference type="InterPro" id="IPR003819">
    <property type="entry name" value="TauD/TfdA-like"/>
</dbReference>
<dbReference type="InterPro" id="IPR042098">
    <property type="entry name" value="TauD-like_sf"/>
</dbReference>
<protein>
    <recommendedName>
        <fullName evidence="2">TauD/TfdA-like domain-containing protein</fullName>
    </recommendedName>
</protein>
<sequence>MQDISISAGTELTIRWKDGLSSKFSVDDIVRSSEIDQQVNVEKYVNLWKQLTNDELPRMDISAFDMKQFAEFFVKYGLVMVDGVEANAQATEAFCRNIAPIHDTFFGAFWVFSNKTQEKGEEYHEDTAYGNEEIGPHTDGTYFNQTPGIQPSVDVSTLM</sequence>
<keyword evidence="4" id="KW-1185">Reference proteome</keyword>
<dbReference type="GO" id="GO:0016491">
    <property type="term" value="F:oxidoreductase activity"/>
    <property type="evidence" value="ECO:0007669"/>
    <property type="project" value="UniProtKB-KW"/>
</dbReference>
<evidence type="ECO:0000256" key="1">
    <source>
        <dbReference type="ARBA" id="ARBA00023002"/>
    </source>
</evidence>
<reference evidence="3 4" key="1">
    <citation type="submission" date="2014-03" db="EMBL/GenBank/DDBJ databases">
        <title>Draft genome of the hookworm Oesophagostomum dentatum.</title>
        <authorList>
            <person name="Mitreva M."/>
        </authorList>
    </citation>
    <scope>NUCLEOTIDE SEQUENCE [LARGE SCALE GENOMIC DNA]</scope>
    <source>
        <strain evidence="3 4">OD-Hann</strain>
    </source>
</reference>
<accession>A0A0B1TU23</accession>
<dbReference type="SUPFAM" id="SSF51197">
    <property type="entry name" value="Clavaminate synthase-like"/>
    <property type="match status" value="1"/>
</dbReference>
<name>A0A0B1TU23_OESDE</name>
<dbReference type="Proteomes" id="UP000053660">
    <property type="component" value="Unassembled WGS sequence"/>
</dbReference>
<dbReference type="Pfam" id="PF02668">
    <property type="entry name" value="TauD"/>
    <property type="match status" value="1"/>
</dbReference>
<evidence type="ECO:0000259" key="2">
    <source>
        <dbReference type="Pfam" id="PF02668"/>
    </source>
</evidence>
<dbReference type="EMBL" id="KN549225">
    <property type="protein sequence ID" value="KHJ99347.1"/>
    <property type="molecule type" value="Genomic_DNA"/>
</dbReference>
<gene>
    <name evidence="3" type="ORF">OESDEN_00659</name>
</gene>
<dbReference type="Gene3D" id="3.60.130.10">
    <property type="entry name" value="Clavaminate synthase-like"/>
    <property type="match status" value="1"/>
</dbReference>
<keyword evidence="1" id="KW-0560">Oxidoreductase</keyword>
<proteinExistence type="predicted"/>
<dbReference type="AlphaFoldDB" id="A0A0B1TU23"/>
<feature type="domain" description="TauD/TfdA-like" evidence="2">
    <location>
        <begin position="61"/>
        <end position="150"/>
    </location>
</feature>
<evidence type="ECO:0000313" key="3">
    <source>
        <dbReference type="EMBL" id="KHJ99347.1"/>
    </source>
</evidence>
<dbReference type="OrthoDB" id="408743at2759"/>
<evidence type="ECO:0000313" key="4">
    <source>
        <dbReference type="Proteomes" id="UP000053660"/>
    </source>
</evidence>
<organism evidence="3 4">
    <name type="scientific">Oesophagostomum dentatum</name>
    <name type="common">Nodular worm</name>
    <dbReference type="NCBI Taxonomy" id="61180"/>
    <lineage>
        <taxon>Eukaryota</taxon>
        <taxon>Metazoa</taxon>
        <taxon>Ecdysozoa</taxon>
        <taxon>Nematoda</taxon>
        <taxon>Chromadorea</taxon>
        <taxon>Rhabditida</taxon>
        <taxon>Rhabditina</taxon>
        <taxon>Rhabditomorpha</taxon>
        <taxon>Strongyloidea</taxon>
        <taxon>Strongylidae</taxon>
        <taxon>Oesophagostomum</taxon>
    </lineage>
</organism>